<evidence type="ECO:0000313" key="1">
    <source>
        <dbReference type="EMBL" id="CAH0715003.1"/>
    </source>
</evidence>
<sequence length="77" mass="8893">MLCLKNNEVRTLLEKTGNNVQSADSHGRLKAAQNGLYLNLLEENKDNADDENYDLDIQYQNWLDDELSNFNDDDTED</sequence>
<dbReference type="Proteomes" id="UP000838878">
    <property type="component" value="Chromosome 10"/>
</dbReference>
<protein>
    <submittedName>
        <fullName evidence="1">Uncharacterized protein</fullName>
    </submittedName>
</protein>
<dbReference type="EMBL" id="OV170230">
    <property type="protein sequence ID" value="CAH0715003.1"/>
    <property type="molecule type" value="Genomic_DNA"/>
</dbReference>
<reference evidence="1" key="1">
    <citation type="submission" date="2021-12" db="EMBL/GenBank/DDBJ databases">
        <authorList>
            <person name="Martin H S."/>
        </authorList>
    </citation>
    <scope>NUCLEOTIDE SEQUENCE</scope>
</reference>
<accession>A0A8J9V319</accession>
<dbReference type="AlphaFoldDB" id="A0A8J9V319"/>
<proteinExistence type="predicted"/>
<name>A0A8J9V319_9NEOP</name>
<gene>
    <name evidence="1" type="ORF">BINO364_LOCUS1991</name>
</gene>
<dbReference type="OrthoDB" id="10569197at2759"/>
<evidence type="ECO:0000313" key="2">
    <source>
        <dbReference type="Proteomes" id="UP000838878"/>
    </source>
</evidence>
<keyword evidence="2" id="KW-1185">Reference proteome</keyword>
<feature type="non-terminal residue" evidence="1">
    <location>
        <position position="77"/>
    </location>
</feature>
<organism evidence="1 2">
    <name type="scientific">Brenthis ino</name>
    <name type="common">lesser marbled fritillary</name>
    <dbReference type="NCBI Taxonomy" id="405034"/>
    <lineage>
        <taxon>Eukaryota</taxon>
        <taxon>Metazoa</taxon>
        <taxon>Ecdysozoa</taxon>
        <taxon>Arthropoda</taxon>
        <taxon>Hexapoda</taxon>
        <taxon>Insecta</taxon>
        <taxon>Pterygota</taxon>
        <taxon>Neoptera</taxon>
        <taxon>Endopterygota</taxon>
        <taxon>Lepidoptera</taxon>
        <taxon>Glossata</taxon>
        <taxon>Ditrysia</taxon>
        <taxon>Papilionoidea</taxon>
        <taxon>Nymphalidae</taxon>
        <taxon>Heliconiinae</taxon>
        <taxon>Argynnini</taxon>
        <taxon>Brenthis</taxon>
    </lineage>
</organism>